<reference evidence="2 3" key="1">
    <citation type="journal article" date="2010" name="Nat. Biotechnol.">
        <title>Genome sequence of the model mushroom Schizophyllum commune.</title>
        <authorList>
            <person name="Ohm R.A."/>
            <person name="de Jong J.F."/>
            <person name="Lugones L.G."/>
            <person name="Aerts A."/>
            <person name="Kothe E."/>
            <person name="Stajich J.E."/>
            <person name="de Vries R.P."/>
            <person name="Record E."/>
            <person name="Levasseur A."/>
            <person name="Baker S.E."/>
            <person name="Bartholomew K.A."/>
            <person name="Coutinho P.M."/>
            <person name="Erdmann S."/>
            <person name="Fowler T.J."/>
            <person name="Gathman A.C."/>
            <person name="Lombard V."/>
            <person name="Henrissat B."/>
            <person name="Knabe N."/>
            <person name="Kuees U."/>
            <person name="Lilly W.W."/>
            <person name="Lindquist E."/>
            <person name="Lucas S."/>
            <person name="Magnuson J.K."/>
            <person name="Piumi F."/>
            <person name="Raudaskoski M."/>
            <person name="Salamov A."/>
            <person name="Schmutz J."/>
            <person name="Schwarze F.W.M.R."/>
            <person name="vanKuyk P.A."/>
            <person name="Horton J.S."/>
            <person name="Grigoriev I.V."/>
            <person name="Woesten H.A.B."/>
        </authorList>
    </citation>
    <scope>NUCLEOTIDE SEQUENCE [LARGE SCALE GENOMIC DNA]</scope>
    <source>
        <strain evidence="3">H4-8 / FGSC 9210</strain>
    </source>
</reference>
<name>D8QDV9_SCHCM</name>
<dbReference type="EMBL" id="GL377310">
    <property type="protein sequence ID" value="EFI94054.1"/>
    <property type="molecule type" value="Genomic_DNA"/>
</dbReference>
<accession>D8QDV9</accession>
<protein>
    <submittedName>
        <fullName evidence="2">Uncharacterized protein</fullName>
    </submittedName>
</protein>
<gene>
    <name evidence="2" type="ORF">SCHCODRAFT_112045</name>
</gene>
<feature type="region of interest" description="Disordered" evidence="1">
    <location>
        <begin position="259"/>
        <end position="326"/>
    </location>
</feature>
<organism evidence="3">
    <name type="scientific">Schizophyllum commune (strain H4-8 / FGSC 9210)</name>
    <name type="common">Split gill fungus</name>
    <dbReference type="NCBI Taxonomy" id="578458"/>
    <lineage>
        <taxon>Eukaryota</taxon>
        <taxon>Fungi</taxon>
        <taxon>Dikarya</taxon>
        <taxon>Basidiomycota</taxon>
        <taxon>Agaricomycotina</taxon>
        <taxon>Agaricomycetes</taxon>
        <taxon>Agaricomycetidae</taxon>
        <taxon>Agaricales</taxon>
        <taxon>Schizophyllaceae</taxon>
        <taxon>Schizophyllum</taxon>
    </lineage>
</organism>
<proteinExistence type="predicted"/>
<feature type="compositionally biased region" description="Acidic residues" evidence="1">
    <location>
        <begin position="130"/>
        <end position="142"/>
    </location>
</feature>
<feature type="non-terminal residue" evidence="2">
    <location>
        <position position="616"/>
    </location>
</feature>
<dbReference type="InParanoid" id="D8QDV9"/>
<evidence type="ECO:0000313" key="3">
    <source>
        <dbReference type="Proteomes" id="UP000007431"/>
    </source>
</evidence>
<feature type="compositionally biased region" description="Basic and acidic residues" evidence="1">
    <location>
        <begin position="259"/>
        <end position="271"/>
    </location>
</feature>
<keyword evidence="3" id="KW-1185">Reference proteome</keyword>
<evidence type="ECO:0000313" key="2">
    <source>
        <dbReference type="EMBL" id="EFI94054.1"/>
    </source>
</evidence>
<dbReference type="AlphaFoldDB" id="D8QDV9"/>
<sequence>MSQPFAPQHDLYNANAINNVMFDPSYPPADSWNSFAMGGGHGDDQELDAGAFWQPQGAQGPAIDDPSESLRRLAAEQPAPGPILLMTPPTTTQSSPPPPETPPGLSLNHHVENTPAPSEEPRDRARPELSDSDDDEFSIDDDSDEVYESALDEAIKKLKTLGDPVDKDEPGKRSRVVIGRKDIIVATYGKKQERWRDTWRVVRSLKCFEGASLAVFHRRMEEIIKAKDDFDSAPAWLRKLGDGIYIDVGSQIENIKGEEQRLRNASDEEKARRLKKQEEDEVGGDAIRRQSMRRRKRAASDDDGDTSDGENRPPKKRSRQSARDITDELVTMNDLAKQVVEVTLQASEKYDKAVDRLITVLGPHRPENALIPALLNPLNIAVRRQLPPSAVFARASCIRASLHKDVRLMPIPAHSVLRAAIDVGSTVKYGNQEVGRSLTWLLGTLWYRLRERVAQLFARPIPQKRRSRFGYGRLYQSDKCTIADVRRSGCPMRSFGLKGPMDETDLEMLIQCFERMEGLRELILEDDHIPFDSVPCMEEVLIRLVCAEDEPPLLPDLSSLSLKFLGNKRPLPTPIVAPLGLMRWSRREPRICAGRAVVALEKFTTNADTSPDTLSM</sequence>
<dbReference type="HOGENOM" id="CLU_443553_0_0_1"/>
<evidence type="ECO:0000256" key="1">
    <source>
        <dbReference type="SAM" id="MobiDB-lite"/>
    </source>
</evidence>
<dbReference type="VEuPathDB" id="FungiDB:SCHCODRAFT_02712614"/>
<feature type="region of interest" description="Disordered" evidence="1">
    <location>
        <begin position="24"/>
        <end position="142"/>
    </location>
</feature>
<dbReference type="Proteomes" id="UP000007431">
    <property type="component" value="Unassembled WGS sequence"/>
</dbReference>
<feature type="compositionally biased region" description="Basic and acidic residues" evidence="1">
    <location>
        <begin position="119"/>
        <end position="129"/>
    </location>
</feature>